<name>A0A6J7SBM6_9ZZZZ</name>
<dbReference type="EMBL" id="CAFBPY010000110">
    <property type="protein sequence ID" value="CAB5038499.1"/>
    <property type="molecule type" value="Genomic_DNA"/>
</dbReference>
<dbReference type="AlphaFoldDB" id="A0A6J7SBM6"/>
<organism evidence="1">
    <name type="scientific">freshwater metagenome</name>
    <dbReference type="NCBI Taxonomy" id="449393"/>
    <lineage>
        <taxon>unclassified sequences</taxon>
        <taxon>metagenomes</taxon>
        <taxon>ecological metagenomes</taxon>
    </lineage>
</organism>
<reference evidence="1" key="1">
    <citation type="submission" date="2020-05" db="EMBL/GenBank/DDBJ databases">
        <authorList>
            <person name="Chiriac C."/>
            <person name="Salcher M."/>
            <person name="Ghai R."/>
            <person name="Kavagutti S V."/>
        </authorList>
    </citation>
    <scope>NUCLEOTIDE SEQUENCE</scope>
</reference>
<proteinExistence type="predicted"/>
<evidence type="ECO:0000313" key="1">
    <source>
        <dbReference type="EMBL" id="CAB5038499.1"/>
    </source>
</evidence>
<protein>
    <submittedName>
        <fullName evidence="1">Unannotated protein</fullName>
    </submittedName>
</protein>
<accession>A0A6J7SBM6</accession>
<gene>
    <name evidence="1" type="ORF">UFOPK4209_00750</name>
</gene>
<sequence length="100" mass="10653">MTSPVERISGPSNESTPLPSFFLNRFHGKTASFTLIPWAIPSPLLGSAPSSRRSAMDLPKDIAAAHFANEIPVALLTKGTVLEALGLASKTYKRFSAIAN</sequence>